<feature type="region of interest" description="Disordered" evidence="7">
    <location>
        <begin position="667"/>
        <end position="703"/>
    </location>
</feature>
<feature type="transmembrane region" description="Helical" evidence="8">
    <location>
        <begin position="166"/>
        <end position="185"/>
    </location>
</feature>
<evidence type="ECO:0000313" key="11">
    <source>
        <dbReference type="Proteomes" id="UP001595816"/>
    </source>
</evidence>
<evidence type="ECO:0000256" key="3">
    <source>
        <dbReference type="ARBA" id="ARBA00022475"/>
    </source>
</evidence>
<reference evidence="11" key="1">
    <citation type="journal article" date="2019" name="Int. J. Syst. Evol. Microbiol.">
        <title>The Global Catalogue of Microorganisms (GCM) 10K type strain sequencing project: providing services to taxonomists for standard genome sequencing and annotation.</title>
        <authorList>
            <consortium name="The Broad Institute Genomics Platform"/>
            <consortium name="The Broad Institute Genome Sequencing Center for Infectious Disease"/>
            <person name="Wu L."/>
            <person name="Ma J."/>
        </authorList>
    </citation>
    <scope>NUCLEOTIDE SEQUENCE [LARGE SCALE GENOMIC DNA]</scope>
    <source>
        <strain evidence="11">CGMCC 4.7289</strain>
    </source>
</reference>
<evidence type="ECO:0000256" key="7">
    <source>
        <dbReference type="SAM" id="MobiDB-lite"/>
    </source>
</evidence>
<evidence type="ECO:0000313" key="10">
    <source>
        <dbReference type="EMBL" id="MFC4129367.1"/>
    </source>
</evidence>
<evidence type="ECO:0000256" key="8">
    <source>
        <dbReference type="SAM" id="Phobius"/>
    </source>
</evidence>
<evidence type="ECO:0000256" key="5">
    <source>
        <dbReference type="ARBA" id="ARBA00022989"/>
    </source>
</evidence>
<comment type="similarity">
    <text evidence="2">Belongs to the resistance-nodulation-cell division (RND) (TC 2.A.6) family. MmpL subfamily.</text>
</comment>
<protein>
    <submittedName>
        <fullName evidence="10">MMPL family transporter</fullName>
    </submittedName>
</protein>
<feature type="transmembrane region" description="Helical" evidence="8">
    <location>
        <begin position="192"/>
        <end position="213"/>
    </location>
</feature>
<feature type="transmembrane region" description="Helical" evidence="8">
    <location>
        <begin position="601"/>
        <end position="621"/>
    </location>
</feature>
<keyword evidence="4 8" id="KW-0812">Transmembrane</keyword>
<evidence type="ECO:0000256" key="2">
    <source>
        <dbReference type="ARBA" id="ARBA00010157"/>
    </source>
</evidence>
<feature type="domain" description="SSD" evidence="9">
    <location>
        <begin position="523"/>
        <end position="652"/>
    </location>
</feature>
<sequence>MRNWAGWLVRGRWLIVAGWALLAIAGGALGGSVYDHAQNVGQLSADAESLRAEARLQQLKPEGETVFAISRDVNPYDPALVATTTEVAQQLRGMAGVRDVGDLYTAPGGQIGQDERSTLVRVTFTPGTPDAEIDAAVTVLRRLPNVLVGGKPLAERAFTEQAVADAALGEGVALAALALLLVVVLRWGAVAPLAAAVAAITTTVLALSGLALVTAVSEYTVNVVTLLGLGLAVDYSILLLWRYREENDLAAALRTAGRAVLVSGGVVGVAMAGLAVFGEPLLAAMALGGLLVTVVATAASLTLTPALLAILGPRLVAREPRRGRWLILNGKRRHGNANDSRSILTRLAAVAQKGPESVAFASTALLIILTLPFVAADLWNTDARGLPSGVEARQAYEVYLRDFQRDQADAVTVVVDTGSGGAAMRDYLDRLNRLPGVGRLQLRLEMPPEATVVDLTPVSSGQGPAVVRAVREVPAPANSLVGGPAAELADYQDSVTGHFPVVLIVLLAATGALLFLLTRSIVIPVKAVLLNLLTLGASLGVLAVVFGGRLDATTPVLLFVFIFGLTTDYEVFLLARITEEHRSGYATDEAVRRGIARTGPVVTLAGLSLILVFLGFVLGGLSAVREIGVGMAVAIALDVTVVRGLLLPAVMTLLGRWNWWPGDPTAVEEGLAAQSPDGPVTGEESPEWAPSRAPEADQKITSR</sequence>
<evidence type="ECO:0000259" key="9">
    <source>
        <dbReference type="PROSITE" id="PS50156"/>
    </source>
</evidence>
<dbReference type="PANTHER" id="PTHR33406:SF11">
    <property type="entry name" value="MEMBRANE PROTEIN SCO6666-RELATED"/>
    <property type="match status" value="1"/>
</dbReference>
<organism evidence="10 11">
    <name type="scientific">Hamadaea flava</name>
    <dbReference type="NCBI Taxonomy" id="1742688"/>
    <lineage>
        <taxon>Bacteria</taxon>
        <taxon>Bacillati</taxon>
        <taxon>Actinomycetota</taxon>
        <taxon>Actinomycetes</taxon>
        <taxon>Micromonosporales</taxon>
        <taxon>Micromonosporaceae</taxon>
        <taxon>Hamadaea</taxon>
    </lineage>
</organism>
<dbReference type="Gene3D" id="1.20.1640.10">
    <property type="entry name" value="Multidrug efflux transporter AcrB transmembrane domain"/>
    <property type="match status" value="2"/>
</dbReference>
<evidence type="ECO:0000256" key="6">
    <source>
        <dbReference type="ARBA" id="ARBA00023136"/>
    </source>
</evidence>
<feature type="transmembrane region" description="Helical" evidence="8">
    <location>
        <begin position="219"/>
        <end position="243"/>
    </location>
</feature>
<feature type="transmembrane region" description="Helical" evidence="8">
    <location>
        <begin position="627"/>
        <end position="646"/>
    </location>
</feature>
<proteinExistence type="inferred from homology"/>
<keyword evidence="5 8" id="KW-1133">Transmembrane helix</keyword>
<keyword evidence="6 8" id="KW-0472">Membrane</keyword>
<feature type="transmembrane region" description="Helical" evidence="8">
    <location>
        <begin position="255"/>
        <end position="277"/>
    </location>
</feature>
<dbReference type="PROSITE" id="PS50156">
    <property type="entry name" value="SSD"/>
    <property type="match status" value="1"/>
</dbReference>
<dbReference type="InterPro" id="IPR004869">
    <property type="entry name" value="MMPL_dom"/>
</dbReference>
<dbReference type="InterPro" id="IPR000731">
    <property type="entry name" value="SSD"/>
</dbReference>
<feature type="transmembrane region" description="Helical" evidence="8">
    <location>
        <begin position="358"/>
        <end position="379"/>
    </location>
</feature>
<keyword evidence="11" id="KW-1185">Reference proteome</keyword>
<dbReference type="InterPro" id="IPR050545">
    <property type="entry name" value="Mycobact_MmpL"/>
</dbReference>
<gene>
    <name evidence="10" type="ORF">ACFOZ4_01925</name>
</gene>
<feature type="transmembrane region" description="Helical" evidence="8">
    <location>
        <begin position="497"/>
        <end position="517"/>
    </location>
</feature>
<dbReference type="SUPFAM" id="SSF82866">
    <property type="entry name" value="Multidrug efflux transporter AcrB transmembrane domain"/>
    <property type="match status" value="2"/>
</dbReference>
<dbReference type="RefSeq" id="WP_253759256.1">
    <property type="nucleotide sequence ID" value="NZ_JAMZDZ010000001.1"/>
</dbReference>
<evidence type="ECO:0000256" key="1">
    <source>
        <dbReference type="ARBA" id="ARBA00004651"/>
    </source>
</evidence>
<comment type="caution">
    <text evidence="10">The sequence shown here is derived from an EMBL/GenBank/DDBJ whole genome shotgun (WGS) entry which is preliminary data.</text>
</comment>
<keyword evidence="3" id="KW-1003">Cell membrane</keyword>
<dbReference type="Pfam" id="PF03176">
    <property type="entry name" value="MMPL"/>
    <property type="match status" value="2"/>
</dbReference>
<dbReference type="EMBL" id="JBHSAY010000003">
    <property type="protein sequence ID" value="MFC4129367.1"/>
    <property type="molecule type" value="Genomic_DNA"/>
</dbReference>
<dbReference type="Proteomes" id="UP001595816">
    <property type="component" value="Unassembled WGS sequence"/>
</dbReference>
<name>A0ABV8LEN8_9ACTN</name>
<feature type="transmembrane region" description="Helical" evidence="8">
    <location>
        <begin position="556"/>
        <end position="575"/>
    </location>
</feature>
<dbReference type="PANTHER" id="PTHR33406">
    <property type="entry name" value="MEMBRANE PROTEIN MJ1562-RELATED"/>
    <property type="match status" value="1"/>
</dbReference>
<comment type="subcellular location">
    <subcellularLocation>
        <location evidence="1">Cell membrane</location>
        <topology evidence="1">Multi-pass membrane protein</topology>
    </subcellularLocation>
</comment>
<evidence type="ECO:0000256" key="4">
    <source>
        <dbReference type="ARBA" id="ARBA00022692"/>
    </source>
</evidence>
<accession>A0ABV8LEN8</accession>
<feature type="transmembrane region" description="Helical" evidence="8">
    <location>
        <begin position="283"/>
        <end position="312"/>
    </location>
</feature>
<feature type="transmembrane region" description="Helical" evidence="8">
    <location>
        <begin position="529"/>
        <end position="550"/>
    </location>
</feature>
<feature type="compositionally biased region" description="Basic and acidic residues" evidence="7">
    <location>
        <begin position="694"/>
        <end position="703"/>
    </location>
</feature>